<evidence type="ECO:0000313" key="1">
    <source>
        <dbReference type="Proteomes" id="UP000245341"/>
    </source>
</evidence>
<dbReference type="RefSeq" id="XP_030880800.1">
    <property type="nucleotide sequence ID" value="XM_031024940.1"/>
</dbReference>
<evidence type="ECO:0000313" key="2">
    <source>
        <dbReference type="RefSeq" id="XP_030880800.1"/>
    </source>
</evidence>
<protein>
    <submittedName>
        <fullName evidence="2">Uncharacterized protein LOC115939937</fullName>
    </submittedName>
</protein>
<dbReference type="KEGG" id="lww:115939937"/>
<gene>
    <name evidence="2" type="primary">LOC115939937</name>
</gene>
<dbReference type="Proteomes" id="UP000245341">
    <property type="component" value="Unplaced"/>
</dbReference>
<accession>A0A7F8QHW1</accession>
<dbReference type="AlphaFoldDB" id="A0A7F8QHW1"/>
<reference evidence="2" key="1">
    <citation type="submission" date="2025-08" db="UniProtKB">
        <authorList>
            <consortium name="RefSeq"/>
        </authorList>
    </citation>
    <scope>IDENTIFICATION</scope>
    <source>
        <tissue evidence="2">Liver</tissue>
    </source>
</reference>
<sequence length="255" mass="28578">MTAYVGHQQGPSHWELHCDHSSVKLGLMDKTVRIGRRIDIAGTWGQVNLALAPRYDLILTMLMWAERVASEAGSCCQSLREGIPWLRKALPEQGSRWRVSLKKQTPPTRQAEPILGQQAYQGPLPPCQLLGSCFSLGTLKGCLEDIFLPNRHTLLTHREDSNFCLQATQNNSAPVTAKTVHQQPRVMRKGEKPRANCATKKKELQRQDFLELELLLWSWLPDKLKPLVKATCSQKGEMIAESTALGTREEDADCG</sequence>
<dbReference type="GeneID" id="115939937"/>
<keyword evidence="1" id="KW-1185">Reference proteome</keyword>
<organism evidence="1 2">
    <name type="scientific">Leptonychotes weddellii</name>
    <name type="common">Weddell seal</name>
    <name type="synonym">Otaria weddellii</name>
    <dbReference type="NCBI Taxonomy" id="9713"/>
    <lineage>
        <taxon>Eukaryota</taxon>
        <taxon>Metazoa</taxon>
        <taxon>Chordata</taxon>
        <taxon>Craniata</taxon>
        <taxon>Vertebrata</taxon>
        <taxon>Euteleostomi</taxon>
        <taxon>Mammalia</taxon>
        <taxon>Eutheria</taxon>
        <taxon>Laurasiatheria</taxon>
        <taxon>Carnivora</taxon>
        <taxon>Caniformia</taxon>
        <taxon>Pinnipedia</taxon>
        <taxon>Phocidae</taxon>
        <taxon>Monachinae</taxon>
        <taxon>Lobodontini</taxon>
        <taxon>Leptonychotes</taxon>
    </lineage>
</organism>
<name>A0A7F8QHW1_LEPWE</name>
<proteinExistence type="predicted"/>